<proteinExistence type="predicted"/>
<feature type="domain" description="AAA+ ATPase" evidence="1">
    <location>
        <begin position="401"/>
        <end position="569"/>
    </location>
</feature>
<dbReference type="GO" id="GO:0016887">
    <property type="term" value="F:ATP hydrolysis activity"/>
    <property type="evidence" value="ECO:0007669"/>
    <property type="project" value="InterPro"/>
</dbReference>
<comment type="caution">
    <text evidence="2">The sequence shown here is derived from an EMBL/GenBank/DDBJ whole genome shotgun (WGS) entry which is preliminary data.</text>
</comment>
<dbReference type="InterPro" id="IPR052934">
    <property type="entry name" value="Methyl-DNA_Rec/Restrict_Enz"/>
</dbReference>
<dbReference type="AlphaFoldDB" id="A0A4R2NUL6"/>
<dbReference type="EMBL" id="SLXK01000021">
    <property type="protein sequence ID" value="TCP25632.1"/>
    <property type="molecule type" value="Genomic_DNA"/>
</dbReference>
<dbReference type="PANTHER" id="PTHR37291:SF1">
    <property type="entry name" value="TYPE IV METHYL-DIRECTED RESTRICTION ENZYME ECOKMCRB SUBUNIT"/>
    <property type="match status" value="1"/>
</dbReference>
<dbReference type="GO" id="GO:0005524">
    <property type="term" value="F:ATP binding"/>
    <property type="evidence" value="ECO:0007669"/>
    <property type="project" value="InterPro"/>
</dbReference>
<sequence>MLEQYLKEFASKADIWFGNSSFIEDNYLFFKQFRKEVSQGDLTWEKIQKIGDHINSFSMPLARKRALGNMNGPLEKYEKSLRHLINHSIPVNEIIDDLLNSDEYKLFGFGGSVIGEMVGNLYADQYCFYNQRDRVAAENILDIDPQLSRGDSYGQKFMKFQKALQQSGIKEQYLTIVSKRSDVPIWLEIDQFLSYLYETYREKQTSESNKNEQQLTWVISPGEKGKEWAQFYKRGEIAIGWPELGDLTKYTTKESIKEALIKANNLNVNPYNDTGTNYDFVYKMKPGDRLIAKGGATKVLGIGEVVSEYTYDPERDHFKSIRKVNWTDNKLTELSNHKFPVKALTDITSDEELVSDILSNYTRTNLDNRLQKQKSYGRQDVLMDLFIPEDKVDTMKALLDRKKNIILQGPPGVGKTFVAKRLAYFHQEKITEDNILSVQFHQSYSYEEFVRGYKPTEDGKFRLKDGLFYTFCKKAQEDPNNTYYVIIDEINRGNLSKIFGELFMLIEGDKRGPAHKVHLAYQKDDDETFFIPDNLYVIGTMNTADRSIALVDIALRRRFAFVSLEPGFEQDAFEAFMKSRQFSDSFIKHLVVTMKEVNQEITLDLRNAGKGYEIGHSYFCNKKPEGEDEHDWLASILDFEIKPLLEEYWFDEPQKVGDCIAKLKAGTR</sequence>
<dbReference type="Proteomes" id="UP000295416">
    <property type="component" value="Unassembled WGS sequence"/>
</dbReference>
<dbReference type="CDD" id="cd00009">
    <property type="entry name" value="AAA"/>
    <property type="match status" value="1"/>
</dbReference>
<reference evidence="2 3" key="1">
    <citation type="submission" date="2019-03" db="EMBL/GenBank/DDBJ databases">
        <title>Genomic Encyclopedia of Type Strains, Phase IV (KMG-IV): sequencing the most valuable type-strain genomes for metagenomic binning, comparative biology and taxonomic classification.</title>
        <authorList>
            <person name="Goeker M."/>
        </authorList>
    </citation>
    <scope>NUCLEOTIDE SEQUENCE [LARGE SCALE GENOMIC DNA]</scope>
    <source>
        <strain evidence="2 3">DSM 19377</strain>
    </source>
</reference>
<evidence type="ECO:0000313" key="2">
    <source>
        <dbReference type="EMBL" id="TCP25632.1"/>
    </source>
</evidence>
<evidence type="ECO:0000313" key="3">
    <source>
        <dbReference type="Proteomes" id="UP000295416"/>
    </source>
</evidence>
<gene>
    <name evidence="2" type="ORF">EV207_12162</name>
</gene>
<accession>A0A4R2NUL6</accession>
<dbReference type="OrthoDB" id="9781481at2"/>
<organism evidence="2 3">
    <name type="scientific">Scopulibacillus darangshiensis</name>
    <dbReference type="NCBI Taxonomy" id="442528"/>
    <lineage>
        <taxon>Bacteria</taxon>
        <taxon>Bacillati</taxon>
        <taxon>Bacillota</taxon>
        <taxon>Bacilli</taxon>
        <taxon>Bacillales</taxon>
        <taxon>Sporolactobacillaceae</taxon>
        <taxon>Scopulibacillus</taxon>
    </lineage>
</organism>
<dbReference type="PANTHER" id="PTHR37291">
    <property type="entry name" value="5-METHYLCYTOSINE-SPECIFIC RESTRICTION ENZYME B"/>
    <property type="match status" value="1"/>
</dbReference>
<dbReference type="SMART" id="SM00382">
    <property type="entry name" value="AAA"/>
    <property type="match status" value="1"/>
</dbReference>
<dbReference type="InterPro" id="IPR003593">
    <property type="entry name" value="AAA+_ATPase"/>
</dbReference>
<name>A0A4R2NUL6_9BACL</name>
<evidence type="ECO:0000259" key="1">
    <source>
        <dbReference type="SMART" id="SM00382"/>
    </source>
</evidence>
<dbReference type="Pfam" id="PF07728">
    <property type="entry name" value="AAA_5"/>
    <property type="match status" value="1"/>
</dbReference>
<dbReference type="InterPro" id="IPR011704">
    <property type="entry name" value="ATPase_dyneun-rel_AAA"/>
</dbReference>
<keyword evidence="3" id="KW-1185">Reference proteome</keyword>
<dbReference type="RefSeq" id="WP_132746789.1">
    <property type="nucleotide sequence ID" value="NZ_SLXK01000021.1"/>
</dbReference>
<dbReference type="SUPFAM" id="SSF52540">
    <property type="entry name" value="P-loop containing nucleoside triphosphate hydrolases"/>
    <property type="match status" value="1"/>
</dbReference>
<protein>
    <submittedName>
        <fullName evidence="2">Dynein-related subfamily AAA family protein</fullName>
    </submittedName>
</protein>
<dbReference type="Gene3D" id="3.40.50.300">
    <property type="entry name" value="P-loop containing nucleotide triphosphate hydrolases"/>
    <property type="match status" value="1"/>
</dbReference>
<dbReference type="InterPro" id="IPR027417">
    <property type="entry name" value="P-loop_NTPase"/>
</dbReference>